<dbReference type="SUPFAM" id="SSF51395">
    <property type="entry name" value="FMN-linked oxidoreductases"/>
    <property type="match status" value="1"/>
</dbReference>
<evidence type="ECO:0000256" key="2">
    <source>
        <dbReference type="ARBA" id="ARBA00023002"/>
    </source>
</evidence>
<sequence>MSKLLTPYTINNKLRLKNNIAMSPMTTWASNDDYTISDQEVIYYQARNQSVGLVITGCTHVQANGIAFTHEFAGYDDKYLASLKKLANAAKSNGAPAILQINHGGNKALPELTSDIVSASPVPTKATAFAPSLTPRELSDDEIQEIIKAFGQTTRRAIEAGFDGVEIHGAHGFLIQQFLSPFFNKRTDKWGGNLENRMRFALEIVKEIKSVIACSNKPNFIVGYRISPDEPMEDGLKVQDTLALADQLIDLGIDYIHTSLFVAYETKVPNTDKTYVELFAERINGRTTLISAGTVQTAEQAQKVLNQGADIVAVGHALVTDPLWVEKAKSGEEAVLSIKKSQVSDLKLPDLLWQELQAMGDWFSIEE</sequence>
<dbReference type="PANTHER" id="PTHR43656:SF2">
    <property type="entry name" value="BINDING OXIDOREDUCTASE, PUTATIVE (AFU_ORTHOLOGUE AFUA_2G08260)-RELATED"/>
    <property type="match status" value="1"/>
</dbReference>
<evidence type="ECO:0000259" key="3">
    <source>
        <dbReference type="Pfam" id="PF00724"/>
    </source>
</evidence>
<dbReference type="CDD" id="cd04735">
    <property type="entry name" value="OYE_like_4_FMN"/>
    <property type="match status" value="1"/>
</dbReference>
<dbReference type="PANTHER" id="PTHR43656">
    <property type="entry name" value="BINDING OXIDOREDUCTASE, PUTATIVE (AFU_ORTHOLOGUE AFUA_2G08260)-RELATED"/>
    <property type="match status" value="1"/>
</dbReference>
<proteinExistence type="predicted"/>
<gene>
    <name evidence="4" type="ORF">SAMN04487840_1323</name>
</gene>
<evidence type="ECO:0000313" key="5">
    <source>
        <dbReference type="Proteomes" id="UP000182712"/>
    </source>
</evidence>
<feature type="domain" description="NADH:flavin oxidoreductase/NADH oxidase N-terminal" evidence="3">
    <location>
        <begin position="3"/>
        <end position="332"/>
    </location>
</feature>
<dbReference type="EMBL" id="FOGM01000032">
    <property type="protein sequence ID" value="SES24309.1"/>
    <property type="molecule type" value="Genomic_DNA"/>
</dbReference>
<dbReference type="GO" id="GO:0010181">
    <property type="term" value="F:FMN binding"/>
    <property type="evidence" value="ECO:0007669"/>
    <property type="project" value="InterPro"/>
</dbReference>
<name>A0A1H9VRZ4_9STRE</name>
<protein>
    <submittedName>
        <fullName evidence="4">2,4-dienoyl-CoA reductase</fullName>
    </submittedName>
</protein>
<evidence type="ECO:0000313" key="4">
    <source>
        <dbReference type="EMBL" id="SES24309.1"/>
    </source>
</evidence>
<dbReference type="AlphaFoldDB" id="A0A1H9VRZ4"/>
<dbReference type="InterPro" id="IPR013785">
    <property type="entry name" value="Aldolase_TIM"/>
</dbReference>
<dbReference type="Gene3D" id="3.20.20.70">
    <property type="entry name" value="Aldolase class I"/>
    <property type="match status" value="1"/>
</dbReference>
<accession>A0A1H9VRZ4</accession>
<reference evidence="4 5" key="1">
    <citation type="submission" date="2016-10" db="EMBL/GenBank/DDBJ databases">
        <authorList>
            <person name="de Groot N.N."/>
        </authorList>
    </citation>
    <scope>NUCLEOTIDE SEQUENCE [LARGE SCALE GENOMIC DNA]</scope>
    <source>
        <strain evidence="4 5">VTM2R47</strain>
    </source>
</reference>
<dbReference type="GO" id="GO:0016491">
    <property type="term" value="F:oxidoreductase activity"/>
    <property type="evidence" value="ECO:0007669"/>
    <property type="project" value="UniProtKB-KW"/>
</dbReference>
<dbReference type="Pfam" id="PF00724">
    <property type="entry name" value="Oxidored_FMN"/>
    <property type="match status" value="1"/>
</dbReference>
<dbReference type="RefSeq" id="WP_074628321.1">
    <property type="nucleotide sequence ID" value="NZ_FOGM01000032.1"/>
</dbReference>
<dbReference type="Proteomes" id="UP000182712">
    <property type="component" value="Unassembled WGS sequence"/>
</dbReference>
<dbReference type="InterPro" id="IPR051799">
    <property type="entry name" value="NADH_flavin_oxidoreductase"/>
</dbReference>
<organism evidence="4 5">
    <name type="scientific">Streptococcus gallolyticus</name>
    <dbReference type="NCBI Taxonomy" id="315405"/>
    <lineage>
        <taxon>Bacteria</taxon>
        <taxon>Bacillati</taxon>
        <taxon>Bacillota</taxon>
        <taxon>Bacilli</taxon>
        <taxon>Lactobacillales</taxon>
        <taxon>Streptococcaceae</taxon>
        <taxon>Streptococcus</taxon>
    </lineage>
</organism>
<keyword evidence="2" id="KW-0560">Oxidoreductase</keyword>
<evidence type="ECO:0000256" key="1">
    <source>
        <dbReference type="ARBA" id="ARBA00022630"/>
    </source>
</evidence>
<dbReference type="InterPro" id="IPR001155">
    <property type="entry name" value="OxRdtase_FMN_N"/>
</dbReference>
<keyword evidence="1" id="KW-0285">Flavoprotein</keyword>